<protein>
    <submittedName>
        <fullName evidence="1">Uncharacterized protein</fullName>
    </submittedName>
</protein>
<dbReference type="Proteomes" id="UP000800235">
    <property type="component" value="Unassembled WGS sequence"/>
</dbReference>
<reference evidence="1" key="1">
    <citation type="journal article" date="2020" name="Stud. Mycol.">
        <title>101 Dothideomycetes genomes: a test case for predicting lifestyles and emergence of pathogens.</title>
        <authorList>
            <person name="Haridas S."/>
            <person name="Albert R."/>
            <person name="Binder M."/>
            <person name="Bloem J."/>
            <person name="Labutti K."/>
            <person name="Salamov A."/>
            <person name="Andreopoulos B."/>
            <person name="Baker S."/>
            <person name="Barry K."/>
            <person name="Bills G."/>
            <person name="Bluhm B."/>
            <person name="Cannon C."/>
            <person name="Castanera R."/>
            <person name="Culley D."/>
            <person name="Daum C."/>
            <person name="Ezra D."/>
            <person name="Gonzalez J."/>
            <person name="Henrissat B."/>
            <person name="Kuo A."/>
            <person name="Liang C."/>
            <person name="Lipzen A."/>
            <person name="Lutzoni F."/>
            <person name="Magnuson J."/>
            <person name="Mondo S."/>
            <person name="Nolan M."/>
            <person name="Ohm R."/>
            <person name="Pangilinan J."/>
            <person name="Park H.-J."/>
            <person name="Ramirez L."/>
            <person name="Alfaro M."/>
            <person name="Sun H."/>
            <person name="Tritt A."/>
            <person name="Yoshinaga Y."/>
            <person name="Zwiers L.-H."/>
            <person name="Turgeon B."/>
            <person name="Goodwin S."/>
            <person name="Spatafora J."/>
            <person name="Crous P."/>
            <person name="Grigoriev I."/>
        </authorList>
    </citation>
    <scope>NUCLEOTIDE SEQUENCE</scope>
    <source>
        <strain evidence="1">CBS 130266</strain>
    </source>
</reference>
<keyword evidence="2" id="KW-1185">Reference proteome</keyword>
<proteinExistence type="predicted"/>
<evidence type="ECO:0000313" key="2">
    <source>
        <dbReference type="Proteomes" id="UP000800235"/>
    </source>
</evidence>
<name>A0A9P4NFA3_9PEZI</name>
<accession>A0A9P4NFA3</accession>
<evidence type="ECO:0000313" key="1">
    <source>
        <dbReference type="EMBL" id="KAF2418264.1"/>
    </source>
</evidence>
<organism evidence="1 2">
    <name type="scientific">Tothia fuscella</name>
    <dbReference type="NCBI Taxonomy" id="1048955"/>
    <lineage>
        <taxon>Eukaryota</taxon>
        <taxon>Fungi</taxon>
        <taxon>Dikarya</taxon>
        <taxon>Ascomycota</taxon>
        <taxon>Pezizomycotina</taxon>
        <taxon>Dothideomycetes</taxon>
        <taxon>Pleosporomycetidae</taxon>
        <taxon>Venturiales</taxon>
        <taxon>Cylindrosympodiaceae</taxon>
        <taxon>Tothia</taxon>
    </lineage>
</organism>
<dbReference type="AlphaFoldDB" id="A0A9P4NFA3"/>
<dbReference type="EMBL" id="MU007130">
    <property type="protein sequence ID" value="KAF2418264.1"/>
    <property type="molecule type" value="Genomic_DNA"/>
</dbReference>
<sequence length="99" mass="11093">MPNLRTLQLSSRCPLMHETKNWASEHLCKILKVQAETPRKYVVEVGAVSNLLSLPWSVVDLGQWAQFREAVVEINKAAGLVVPVDYSAVELEGTWFEGI</sequence>
<gene>
    <name evidence="1" type="ORF">EJ08DRAFT_654354</name>
</gene>
<comment type="caution">
    <text evidence="1">The sequence shown here is derived from an EMBL/GenBank/DDBJ whole genome shotgun (WGS) entry which is preliminary data.</text>
</comment>